<dbReference type="OMA" id="ICESENP"/>
<proteinExistence type="predicted"/>
<dbReference type="AlphaFoldDB" id="A0A067QR33"/>
<reference evidence="1 2" key="1">
    <citation type="journal article" date="2014" name="Nat. Commun.">
        <title>Molecular traces of alternative social organization in a termite genome.</title>
        <authorList>
            <person name="Terrapon N."/>
            <person name="Li C."/>
            <person name="Robertson H.M."/>
            <person name="Ji L."/>
            <person name="Meng X."/>
            <person name="Booth W."/>
            <person name="Chen Z."/>
            <person name="Childers C.P."/>
            <person name="Glastad K.M."/>
            <person name="Gokhale K."/>
            <person name="Gowin J."/>
            <person name="Gronenberg W."/>
            <person name="Hermansen R.A."/>
            <person name="Hu H."/>
            <person name="Hunt B.G."/>
            <person name="Huylmans A.K."/>
            <person name="Khalil S.M."/>
            <person name="Mitchell R.D."/>
            <person name="Munoz-Torres M.C."/>
            <person name="Mustard J.A."/>
            <person name="Pan H."/>
            <person name="Reese J.T."/>
            <person name="Scharf M.E."/>
            <person name="Sun F."/>
            <person name="Vogel H."/>
            <person name="Xiao J."/>
            <person name="Yang W."/>
            <person name="Yang Z."/>
            <person name="Yang Z."/>
            <person name="Zhou J."/>
            <person name="Zhu J."/>
            <person name="Brent C.S."/>
            <person name="Elsik C.G."/>
            <person name="Goodisman M.A."/>
            <person name="Liberles D.A."/>
            <person name="Roe R.M."/>
            <person name="Vargo E.L."/>
            <person name="Vilcinskas A."/>
            <person name="Wang J."/>
            <person name="Bornberg-Bauer E."/>
            <person name="Korb J."/>
            <person name="Zhang G."/>
            <person name="Liebig J."/>
        </authorList>
    </citation>
    <scope>NUCLEOTIDE SEQUENCE [LARGE SCALE GENOMIC DNA]</scope>
    <source>
        <tissue evidence="1">Whole organism</tissue>
    </source>
</reference>
<evidence type="ECO:0000313" key="1">
    <source>
        <dbReference type="EMBL" id="KDR11890.1"/>
    </source>
</evidence>
<evidence type="ECO:0000313" key="2">
    <source>
        <dbReference type="Proteomes" id="UP000027135"/>
    </source>
</evidence>
<sequence length="102" mass="11724">MLEKLDEDMEFLRKMMFSDETSFHDSGKLNRTYASGDHDTFMLQWNTLQTVSKVIVSRGLLHDRLIGPFLFAEVTVTSSSYLGTPENFSYSLLQELHPAVLF</sequence>
<protein>
    <submittedName>
        <fullName evidence="1">Uncharacterized protein</fullName>
    </submittedName>
</protein>
<dbReference type="InParanoid" id="A0A067QR33"/>
<organism evidence="1 2">
    <name type="scientific">Zootermopsis nevadensis</name>
    <name type="common">Dampwood termite</name>
    <dbReference type="NCBI Taxonomy" id="136037"/>
    <lineage>
        <taxon>Eukaryota</taxon>
        <taxon>Metazoa</taxon>
        <taxon>Ecdysozoa</taxon>
        <taxon>Arthropoda</taxon>
        <taxon>Hexapoda</taxon>
        <taxon>Insecta</taxon>
        <taxon>Pterygota</taxon>
        <taxon>Neoptera</taxon>
        <taxon>Polyneoptera</taxon>
        <taxon>Dictyoptera</taxon>
        <taxon>Blattodea</taxon>
        <taxon>Blattoidea</taxon>
        <taxon>Termitoidae</taxon>
        <taxon>Termopsidae</taxon>
        <taxon>Zootermopsis</taxon>
    </lineage>
</organism>
<dbReference type="Proteomes" id="UP000027135">
    <property type="component" value="Unassembled WGS sequence"/>
</dbReference>
<dbReference type="Gene3D" id="3.30.420.10">
    <property type="entry name" value="Ribonuclease H-like superfamily/Ribonuclease H"/>
    <property type="match status" value="1"/>
</dbReference>
<dbReference type="InterPro" id="IPR036397">
    <property type="entry name" value="RNaseH_sf"/>
</dbReference>
<gene>
    <name evidence="1" type="ORF">L798_14053</name>
</gene>
<accession>A0A067QR33</accession>
<dbReference type="EMBL" id="KK853062">
    <property type="protein sequence ID" value="KDR11890.1"/>
    <property type="molecule type" value="Genomic_DNA"/>
</dbReference>
<dbReference type="GO" id="GO:0003676">
    <property type="term" value="F:nucleic acid binding"/>
    <property type="evidence" value="ECO:0007669"/>
    <property type="project" value="InterPro"/>
</dbReference>
<keyword evidence="2" id="KW-1185">Reference proteome</keyword>
<name>A0A067QR33_ZOONE</name>